<dbReference type="InterPro" id="IPR036770">
    <property type="entry name" value="Ankyrin_rpt-contain_sf"/>
</dbReference>
<protein>
    <submittedName>
        <fullName evidence="4">Uncharacterized protein</fullName>
    </submittedName>
</protein>
<dbReference type="Pfam" id="PF12796">
    <property type="entry name" value="Ank_2"/>
    <property type="match status" value="1"/>
</dbReference>
<dbReference type="OrthoDB" id="341259at2759"/>
<evidence type="ECO:0000256" key="2">
    <source>
        <dbReference type="ARBA" id="ARBA00023043"/>
    </source>
</evidence>
<dbReference type="SUPFAM" id="SSF48403">
    <property type="entry name" value="Ankyrin repeat"/>
    <property type="match status" value="1"/>
</dbReference>
<dbReference type="SMART" id="SM00248">
    <property type="entry name" value="ANK"/>
    <property type="match status" value="4"/>
</dbReference>
<evidence type="ECO:0000313" key="4">
    <source>
        <dbReference type="EMBL" id="CAE8601377.1"/>
    </source>
</evidence>
<feature type="repeat" description="ANK" evidence="3">
    <location>
        <begin position="460"/>
        <end position="492"/>
    </location>
</feature>
<dbReference type="Proteomes" id="UP000654075">
    <property type="component" value="Unassembled WGS sequence"/>
</dbReference>
<dbReference type="PANTHER" id="PTHR24198:SF165">
    <property type="entry name" value="ANKYRIN REPEAT-CONTAINING PROTEIN-RELATED"/>
    <property type="match status" value="1"/>
</dbReference>
<organism evidence="4 5">
    <name type="scientific">Polarella glacialis</name>
    <name type="common">Dinoflagellate</name>
    <dbReference type="NCBI Taxonomy" id="89957"/>
    <lineage>
        <taxon>Eukaryota</taxon>
        <taxon>Sar</taxon>
        <taxon>Alveolata</taxon>
        <taxon>Dinophyceae</taxon>
        <taxon>Suessiales</taxon>
        <taxon>Suessiaceae</taxon>
        <taxon>Polarella</taxon>
    </lineage>
</organism>
<evidence type="ECO:0000256" key="1">
    <source>
        <dbReference type="ARBA" id="ARBA00022737"/>
    </source>
</evidence>
<dbReference type="PROSITE" id="PS50297">
    <property type="entry name" value="ANK_REP_REGION"/>
    <property type="match status" value="1"/>
</dbReference>
<sequence>MWQGCCTSACDGLEDEVPREFHSAVPVAPLVRRRGLPVEPLPVRRLSMTTLTPAMACKFPMKCVRVLTFMEWDIMPSYGQLLEKDLLVEPSDNSTVHFISHEWLSRQHPDPDSKQLRRMQGVFLEILAGRSGKLFSPDDWITFSKGTSVGSWHQRHPLAAAESAQRSVDTITEDIFKQDIKEGLIWLDWSSIPQVLDAAKDSLEQTLKDQMAAVNSIGAYLDRCLYFWILAPTAIHKDEKTVRDFSTYRTRAWCRLEEWANLLSSRSMMPLVVTEAPKITTYSCLTFVLDNVFRPERGPCSGSLSCCAASHSISIAGERKSIPCDKISIQSVLETLHSAKMKSLANSFLVFPYMLLQTAIAVEMDALAKPTLEEFAQKWHVPGLQGRTEHSHLLHKASLSGNDPMVRELLARRCKGEPWLVDSSGHTAFQNNWVGSVATAKLFLETGDIGKEQIDVYNQLGAATIHVTSEYGRTEMLRLLLANDAEVDLPKRPGSAYAGRTALHCAALRSQFECCEILIRHGASVSARDAHGATVLHMAALEPMCLVGNQEPNAKMKTVRLLLEAKADPSARNDAGHTAAELLVLASGQEAGELWLALARIVPE</sequence>
<evidence type="ECO:0000256" key="3">
    <source>
        <dbReference type="PROSITE-ProRule" id="PRU00023"/>
    </source>
</evidence>
<name>A0A813ES56_POLGL</name>
<keyword evidence="2 3" id="KW-0040">ANK repeat</keyword>
<evidence type="ECO:0000313" key="5">
    <source>
        <dbReference type="Proteomes" id="UP000654075"/>
    </source>
</evidence>
<reference evidence="4" key="1">
    <citation type="submission" date="2021-02" db="EMBL/GenBank/DDBJ databases">
        <authorList>
            <person name="Dougan E. K."/>
            <person name="Rhodes N."/>
            <person name="Thang M."/>
            <person name="Chan C."/>
        </authorList>
    </citation>
    <scope>NUCLEOTIDE SEQUENCE</scope>
</reference>
<dbReference type="AlphaFoldDB" id="A0A813ES56"/>
<dbReference type="PROSITE" id="PS50088">
    <property type="entry name" value="ANK_REPEAT"/>
    <property type="match status" value="2"/>
</dbReference>
<keyword evidence="1" id="KW-0677">Repeat</keyword>
<proteinExistence type="predicted"/>
<gene>
    <name evidence="4" type="ORF">PGLA1383_LOCUS19671</name>
</gene>
<dbReference type="InterPro" id="IPR002110">
    <property type="entry name" value="Ankyrin_rpt"/>
</dbReference>
<dbReference type="PANTHER" id="PTHR24198">
    <property type="entry name" value="ANKYRIN REPEAT AND PROTEIN KINASE DOMAIN-CONTAINING PROTEIN"/>
    <property type="match status" value="1"/>
</dbReference>
<keyword evidence="5" id="KW-1185">Reference proteome</keyword>
<feature type="repeat" description="ANK" evidence="3">
    <location>
        <begin position="498"/>
        <end position="530"/>
    </location>
</feature>
<accession>A0A813ES56</accession>
<comment type="caution">
    <text evidence="4">The sequence shown here is derived from an EMBL/GenBank/DDBJ whole genome shotgun (WGS) entry which is preliminary data.</text>
</comment>
<dbReference type="Gene3D" id="1.25.40.20">
    <property type="entry name" value="Ankyrin repeat-containing domain"/>
    <property type="match status" value="1"/>
</dbReference>
<dbReference type="EMBL" id="CAJNNV010013099">
    <property type="protein sequence ID" value="CAE8601377.1"/>
    <property type="molecule type" value="Genomic_DNA"/>
</dbReference>